<evidence type="ECO:0000256" key="7">
    <source>
        <dbReference type="ARBA" id="ARBA00023014"/>
    </source>
</evidence>
<dbReference type="Proteomes" id="UP001281656">
    <property type="component" value="Unassembled WGS sequence"/>
</dbReference>
<evidence type="ECO:0000313" key="9">
    <source>
        <dbReference type="EMBL" id="MDW8800213.1"/>
    </source>
</evidence>
<evidence type="ECO:0000259" key="8">
    <source>
        <dbReference type="PROSITE" id="PS51379"/>
    </source>
</evidence>
<reference evidence="9 10" key="1">
    <citation type="submission" date="2023-04" db="EMBL/GenBank/DDBJ databases">
        <title>Clostridium tannerae sp. nov., isolated from the fecal material of an alpaca.</title>
        <authorList>
            <person name="Miller S."/>
            <person name="Hendry M."/>
            <person name="King J."/>
            <person name="Sankaranarayanan K."/>
            <person name="Lawson P.A."/>
        </authorList>
    </citation>
    <scope>NUCLEOTIDE SEQUENCE [LARGE SCALE GENOMIC DNA]</scope>
    <source>
        <strain evidence="9 10">A1-XYC3</strain>
    </source>
</reference>
<proteinExistence type="predicted"/>
<dbReference type="InterPro" id="IPR050157">
    <property type="entry name" value="PSI_iron-sulfur_center"/>
</dbReference>
<comment type="cofactor">
    <cofactor evidence="1">
        <name>[4Fe-4S] cluster</name>
        <dbReference type="ChEBI" id="CHEBI:49883"/>
    </cofactor>
</comment>
<keyword evidence="6" id="KW-0408">Iron</keyword>
<dbReference type="PROSITE" id="PS00198">
    <property type="entry name" value="4FE4S_FER_1"/>
    <property type="match status" value="1"/>
</dbReference>
<keyword evidence="5" id="KW-0479">Metal-binding</keyword>
<evidence type="ECO:0000313" key="10">
    <source>
        <dbReference type="Proteomes" id="UP001281656"/>
    </source>
</evidence>
<name>A0ABU4JQI4_9CLOT</name>
<comment type="caution">
    <text evidence="9">The sequence shown here is derived from an EMBL/GenBank/DDBJ whole genome shotgun (WGS) entry which is preliminary data.</text>
</comment>
<dbReference type="InterPro" id="IPR017900">
    <property type="entry name" value="4Fe4S_Fe_S_CS"/>
</dbReference>
<feature type="domain" description="4Fe-4S ferredoxin-type" evidence="8">
    <location>
        <begin position="181"/>
        <end position="206"/>
    </location>
</feature>
<keyword evidence="10" id="KW-1185">Reference proteome</keyword>
<organism evidence="9 10">
    <name type="scientific">Clostridium tanneri</name>
    <dbReference type="NCBI Taxonomy" id="3037988"/>
    <lineage>
        <taxon>Bacteria</taxon>
        <taxon>Bacillati</taxon>
        <taxon>Bacillota</taxon>
        <taxon>Clostridia</taxon>
        <taxon>Eubacteriales</taxon>
        <taxon>Clostridiaceae</taxon>
        <taxon>Clostridium</taxon>
    </lineage>
</organism>
<dbReference type="RefSeq" id="WP_261669963.1">
    <property type="nucleotide sequence ID" value="NZ_JARUJP010000003.1"/>
</dbReference>
<keyword evidence="4" id="KW-0004">4Fe-4S</keyword>
<keyword evidence="7" id="KW-0411">Iron-sulfur</keyword>
<comment type="function">
    <text evidence="2">Ferredoxins are iron-sulfur proteins that transfer electrons in a wide variety of metabolic reactions.</text>
</comment>
<evidence type="ECO:0000256" key="4">
    <source>
        <dbReference type="ARBA" id="ARBA00022485"/>
    </source>
</evidence>
<gene>
    <name evidence="9" type="ORF">P8V03_03480</name>
</gene>
<dbReference type="Gene3D" id="3.30.70.20">
    <property type="match status" value="2"/>
</dbReference>
<dbReference type="PANTHER" id="PTHR24960:SF79">
    <property type="entry name" value="PHOTOSYSTEM I IRON-SULFUR CENTER"/>
    <property type="match status" value="1"/>
</dbReference>
<evidence type="ECO:0000256" key="3">
    <source>
        <dbReference type="ARBA" id="ARBA00013529"/>
    </source>
</evidence>
<dbReference type="EMBL" id="JARUJP010000003">
    <property type="protein sequence ID" value="MDW8800213.1"/>
    <property type="molecule type" value="Genomic_DNA"/>
</dbReference>
<sequence>MSKVYFIKNSGSDYSKLGKDALELLKRIVSETEHSFEKEVPIKVHFGEKGNKTFIPAKCYDEIINYLKEEGVSPSYIETNVLYRGSRTTTELHIETAKSHGFTQIPIIIADGDIGTEYDEVEINKEYISKCKIGKGYGKYKQFIVMSHFKGHVAAGFGGALKQLAMGFAARGGKLEQHSGISPVVDAEKCISCGICVNKCNFGAIQKPDTAVIDESKCIGCAGCIAVCPEGAIENTWGGSHFLEKLSEYAYGASKDKDIIYITFVHNITKECDCAGTAMKPIAGNIGILAGKDPVALDTACLDLVQKSSGKKLFEKGRQSLMHAEKIGLGIMEYELNEVITESNE</sequence>
<dbReference type="InterPro" id="IPR017896">
    <property type="entry name" value="4Fe4S_Fe-S-bd"/>
</dbReference>
<evidence type="ECO:0000256" key="1">
    <source>
        <dbReference type="ARBA" id="ARBA00001966"/>
    </source>
</evidence>
<dbReference type="Pfam" id="PF04015">
    <property type="entry name" value="DUF362"/>
    <property type="match status" value="1"/>
</dbReference>
<dbReference type="PROSITE" id="PS51379">
    <property type="entry name" value="4FE4S_FER_2"/>
    <property type="match status" value="2"/>
</dbReference>
<protein>
    <recommendedName>
        <fullName evidence="3">Ferredoxin</fullName>
    </recommendedName>
</protein>
<dbReference type="InterPro" id="IPR007160">
    <property type="entry name" value="DUF362"/>
</dbReference>
<dbReference type="PANTHER" id="PTHR24960">
    <property type="entry name" value="PHOTOSYSTEM I IRON-SULFUR CENTER-RELATED"/>
    <property type="match status" value="1"/>
</dbReference>
<dbReference type="SUPFAM" id="SSF54862">
    <property type="entry name" value="4Fe-4S ferredoxins"/>
    <property type="match status" value="1"/>
</dbReference>
<accession>A0ABU4JQI4</accession>
<feature type="domain" description="4Fe-4S ferredoxin-type" evidence="8">
    <location>
        <begin position="209"/>
        <end position="238"/>
    </location>
</feature>
<evidence type="ECO:0000256" key="2">
    <source>
        <dbReference type="ARBA" id="ARBA00003532"/>
    </source>
</evidence>
<dbReference type="Pfam" id="PF12838">
    <property type="entry name" value="Fer4_7"/>
    <property type="match status" value="1"/>
</dbReference>
<evidence type="ECO:0000256" key="6">
    <source>
        <dbReference type="ARBA" id="ARBA00023004"/>
    </source>
</evidence>
<evidence type="ECO:0000256" key="5">
    <source>
        <dbReference type="ARBA" id="ARBA00022723"/>
    </source>
</evidence>